<protein>
    <submittedName>
        <fullName evidence="3">Uncharacterized protein</fullName>
    </submittedName>
</protein>
<dbReference type="Proteomes" id="UP000828390">
    <property type="component" value="Unassembled WGS sequence"/>
</dbReference>
<organism evidence="3 4">
    <name type="scientific">Dreissena polymorpha</name>
    <name type="common">Zebra mussel</name>
    <name type="synonym">Mytilus polymorpha</name>
    <dbReference type="NCBI Taxonomy" id="45954"/>
    <lineage>
        <taxon>Eukaryota</taxon>
        <taxon>Metazoa</taxon>
        <taxon>Spiralia</taxon>
        <taxon>Lophotrochozoa</taxon>
        <taxon>Mollusca</taxon>
        <taxon>Bivalvia</taxon>
        <taxon>Autobranchia</taxon>
        <taxon>Heteroconchia</taxon>
        <taxon>Euheterodonta</taxon>
        <taxon>Imparidentia</taxon>
        <taxon>Neoheterodontei</taxon>
        <taxon>Myida</taxon>
        <taxon>Dreissenoidea</taxon>
        <taxon>Dreissenidae</taxon>
        <taxon>Dreissena</taxon>
    </lineage>
</organism>
<proteinExistence type="predicted"/>
<sequence length="207" mass="23270">MHGLVLNAKAVSVSLRLLALLCALVVLSGDVEVNPGPRQNAAGAAPKRPATRQRQLSFAQAVASPFPVANSRGRQDRTSDITGYSNILAYLQDMRSEIRQYLASINVKIDDVNTTLNNLKHENEQLKSENKMLWNEISSMKSKMDKLESQSRRNNLRFNGINGTFDEKWSDTEQKVQSFISDELNIPDYANAEIERAHRLKSRDAQQ</sequence>
<comment type="caution">
    <text evidence="3">The sequence shown here is derived from an EMBL/GenBank/DDBJ whole genome shotgun (WGS) entry which is preliminary data.</text>
</comment>
<dbReference type="AlphaFoldDB" id="A0A9D4ES02"/>
<dbReference type="Gene3D" id="1.20.5.1000">
    <property type="entry name" value="arf6 gtpase in complex with a specific effector, jip4"/>
    <property type="match status" value="1"/>
</dbReference>
<keyword evidence="1" id="KW-0175">Coiled coil</keyword>
<name>A0A9D4ES02_DREPO</name>
<evidence type="ECO:0000256" key="2">
    <source>
        <dbReference type="SAM" id="SignalP"/>
    </source>
</evidence>
<keyword evidence="2" id="KW-0732">Signal</keyword>
<evidence type="ECO:0000313" key="3">
    <source>
        <dbReference type="EMBL" id="KAH3784664.1"/>
    </source>
</evidence>
<feature type="coiled-coil region" evidence="1">
    <location>
        <begin position="102"/>
        <end position="136"/>
    </location>
</feature>
<gene>
    <name evidence="3" type="ORF">DPMN_162627</name>
</gene>
<accession>A0A9D4ES02</accession>
<evidence type="ECO:0000313" key="4">
    <source>
        <dbReference type="Proteomes" id="UP000828390"/>
    </source>
</evidence>
<evidence type="ECO:0000256" key="1">
    <source>
        <dbReference type="SAM" id="Coils"/>
    </source>
</evidence>
<reference evidence="3" key="2">
    <citation type="submission" date="2020-11" db="EMBL/GenBank/DDBJ databases">
        <authorList>
            <person name="McCartney M.A."/>
            <person name="Auch B."/>
            <person name="Kono T."/>
            <person name="Mallez S."/>
            <person name="Becker A."/>
            <person name="Gohl D.M."/>
            <person name="Silverstein K.A.T."/>
            <person name="Koren S."/>
            <person name="Bechman K.B."/>
            <person name="Herman A."/>
            <person name="Abrahante J.E."/>
            <person name="Garbe J."/>
        </authorList>
    </citation>
    <scope>NUCLEOTIDE SEQUENCE</scope>
    <source>
        <strain evidence="3">Duluth1</strain>
        <tissue evidence="3">Whole animal</tissue>
    </source>
</reference>
<dbReference type="Gene3D" id="3.30.70.1820">
    <property type="entry name" value="L1 transposable element, RRM domain"/>
    <property type="match status" value="1"/>
</dbReference>
<keyword evidence="4" id="KW-1185">Reference proteome</keyword>
<feature type="chain" id="PRO_5039279263" evidence="2">
    <location>
        <begin position="30"/>
        <end position="207"/>
    </location>
</feature>
<dbReference type="EMBL" id="JAIWYP010000008">
    <property type="protein sequence ID" value="KAH3784664.1"/>
    <property type="molecule type" value="Genomic_DNA"/>
</dbReference>
<feature type="signal peptide" evidence="2">
    <location>
        <begin position="1"/>
        <end position="29"/>
    </location>
</feature>
<reference evidence="3" key="1">
    <citation type="journal article" date="2019" name="bioRxiv">
        <title>The Genome of the Zebra Mussel, Dreissena polymorpha: A Resource for Invasive Species Research.</title>
        <authorList>
            <person name="McCartney M.A."/>
            <person name="Auch B."/>
            <person name="Kono T."/>
            <person name="Mallez S."/>
            <person name="Zhang Y."/>
            <person name="Obille A."/>
            <person name="Becker A."/>
            <person name="Abrahante J.E."/>
            <person name="Garbe J."/>
            <person name="Badalamenti J.P."/>
            <person name="Herman A."/>
            <person name="Mangelson H."/>
            <person name="Liachko I."/>
            <person name="Sullivan S."/>
            <person name="Sone E.D."/>
            <person name="Koren S."/>
            <person name="Silverstein K.A.T."/>
            <person name="Beckman K.B."/>
            <person name="Gohl D.M."/>
        </authorList>
    </citation>
    <scope>NUCLEOTIDE SEQUENCE</scope>
    <source>
        <strain evidence="3">Duluth1</strain>
        <tissue evidence="3">Whole animal</tissue>
    </source>
</reference>